<dbReference type="PANTHER" id="PTHR16223:SF49">
    <property type="entry name" value="TRANSCRIPTION FACTOR BHLH52-RELATED"/>
    <property type="match status" value="1"/>
</dbReference>
<proteinExistence type="inferred from homology"/>
<evidence type="ECO:0000256" key="6">
    <source>
        <dbReference type="SAM" id="MobiDB-lite"/>
    </source>
</evidence>
<dbReference type="GO" id="GO:0000981">
    <property type="term" value="F:DNA-binding transcription factor activity, RNA polymerase II-specific"/>
    <property type="evidence" value="ECO:0007669"/>
    <property type="project" value="TreeGrafter"/>
</dbReference>
<feature type="region of interest" description="Disordered" evidence="6">
    <location>
        <begin position="136"/>
        <end position="164"/>
    </location>
</feature>
<keyword evidence="3" id="KW-0805">Transcription regulation</keyword>
<feature type="domain" description="BHLH" evidence="7">
    <location>
        <begin position="149"/>
        <end position="198"/>
    </location>
</feature>
<keyword evidence="5" id="KW-0539">Nucleus</keyword>
<reference evidence="8" key="1">
    <citation type="submission" date="2023-07" db="EMBL/GenBank/DDBJ databases">
        <title>A chromosome-level genome assembly of Lolium multiflorum.</title>
        <authorList>
            <person name="Chen Y."/>
            <person name="Copetti D."/>
            <person name="Kolliker R."/>
            <person name="Studer B."/>
        </authorList>
    </citation>
    <scope>NUCLEOTIDE SEQUENCE</scope>
    <source>
        <strain evidence="8">02402/16</strain>
        <tissue evidence="8">Leaf</tissue>
    </source>
</reference>
<evidence type="ECO:0000256" key="5">
    <source>
        <dbReference type="ARBA" id="ARBA00023242"/>
    </source>
</evidence>
<dbReference type="GO" id="GO:0000978">
    <property type="term" value="F:RNA polymerase II cis-regulatory region sequence-specific DNA binding"/>
    <property type="evidence" value="ECO:0007669"/>
    <property type="project" value="TreeGrafter"/>
</dbReference>
<dbReference type="GO" id="GO:0046983">
    <property type="term" value="F:protein dimerization activity"/>
    <property type="evidence" value="ECO:0007669"/>
    <property type="project" value="InterPro"/>
</dbReference>
<evidence type="ECO:0000259" key="7">
    <source>
        <dbReference type="PROSITE" id="PS50888"/>
    </source>
</evidence>
<dbReference type="Proteomes" id="UP001231189">
    <property type="component" value="Unassembled WGS sequence"/>
</dbReference>
<dbReference type="Gene3D" id="4.10.280.10">
    <property type="entry name" value="Helix-loop-helix DNA-binding domain"/>
    <property type="match status" value="1"/>
</dbReference>
<sequence>MSMAALSFRPTPTAPPLFNHRLHHDYKDVSFLQDLHPDVGDALLGFVYDPLDPAVNAGLDAFLNIPLLSDDPADDDDDKQPCAKKPRVGGPEEDSWFDFAAADGTLGARHVPPPPALTEFPTADFLLPLPQPYPPFARGSDAKTARPGNNGSSQSAAARERRRRISEKTAELSRLIPGGHRLNTAEMLQEAARHVKLLQAQVGMLALLRNLQAEEKVPAAMAQEKMHDLLIHGGVQERLAAEGKCLVPRALVDTLANDTAVRSDALVRRDLARFMDSLPAEQ</sequence>
<dbReference type="InterPro" id="IPR011598">
    <property type="entry name" value="bHLH_dom"/>
</dbReference>
<comment type="subcellular location">
    <subcellularLocation>
        <location evidence="1">Nucleus</location>
    </subcellularLocation>
</comment>
<organism evidence="8 9">
    <name type="scientific">Lolium multiflorum</name>
    <name type="common">Italian ryegrass</name>
    <name type="synonym">Lolium perenne subsp. multiflorum</name>
    <dbReference type="NCBI Taxonomy" id="4521"/>
    <lineage>
        <taxon>Eukaryota</taxon>
        <taxon>Viridiplantae</taxon>
        <taxon>Streptophyta</taxon>
        <taxon>Embryophyta</taxon>
        <taxon>Tracheophyta</taxon>
        <taxon>Spermatophyta</taxon>
        <taxon>Magnoliopsida</taxon>
        <taxon>Liliopsida</taxon>
        <taxon>Poales</taxon>
        <taxon>Poaceae</taxon>
        <taxon>BOP clade</taxon>
        <taxon>Pooideae</taxon>
        <taxon>Poodae</taxon>
        <taxon>Poeae</taxon>
        <taxon>Poeae Chloroplast Group 2 (Poeae type)</taxon>
        <taxon>Loliodinae</taxon>
        <taxon>Loliinae</taxon>
        <taxon>Lolium</taxon>
    </lineage>
</organism>
<dbReference type="SUPFAM" id="SSF47459">
    <property type="entry name" value="HLH, helix-loop-helix DNA-binding domain"/>
    <property type="match status" value="1"/>
</dbReference>
<name>A0AAD8W1U5_LOLMU</name>
<dbReference type="EMBL" id="JAUUTY010000005">
    <property type="protein sequence ID" value="KAK1630604.1"/>
    <property type="molecule type" value="Genomic_DNA"/>
</dbReference>
<dbReference type="InterPro" id="IPR045239">
    <property type="entry name" value="bHLH95_bHLH"/>
</dbReference>
<evidence type="ECO:0000256" key="1">
    <source>
        <dbReference type="ARBA" id="ARBA00004123"/>
    </source>
</evidence>
<protein>
    <recommendedName>
        <fullName evidence="7">BHLH domain-containing protein</fullName>
    </recommendedName>
</protein>
<evidence type="ECO:0000256" key="4">
    <source>
        <dbReference type="ARBA" id="ARBA00023163"/>
    </source>
</evidence>
<keyword evidence="9" id="KW-1185">Reference proteome</keyword>
<keyword evidence="4" id="KW-0804">Transcription</keyword>
<comment type="caution">
    <text evidence="8">The sequence shown here is derived from an EMBL/GenBank/DDBJ whole genome shotgun (WGS) entry which is preliminary data.</text>
</comment>
<dbReference type="PANTHER" id="PTHR16223">
    <property type="entry name" value="TRANSCRIPTION FACTOR BHLH83-RELATED"/>
    <property type="match status" value="1"/>
</dbReference>
<evidence type="ECO:0000313" key="8">
    <source>
        <dbReference type="EMBL" id="KAK1630604.1"/>
    </source>
</evidence>
<evidence type="ECO:0000313" key="9">
    <source>
        <dbReference type="Proteomes" id="UP001231189"/>
    </source>
</evidence>
<comment type="similarity">
    <text evidence="2">Belongs to the bHLH protein family.</text>
</comment>
<dbReference type="InterPro" id="IPR036638">
    <property type="entry name" value="HLH_DNA-bd_sf"/>
</dbReference>
<dbReference type="InterPro" id="IPR045843">
    <property type="entry name" value="IND-like"/>
</dbReference>
<feature type="region of interest" description="Disordered" evidence="6">
    <location>
        <begin position="70"/>
        <end position="95"/>
    </location>
</feature>
<dbReference type="PROSITE" id="PS50888">
    <property type="entry name" value="BHLH"/>
    <property type="match status" value="1"/>
</dbReference>
<dbReference type="CDD" id="cd11393">
    <property type="entry name" value="bHLH_AtbHLH_like"/>
    <property type="match status" value="1"/>
</dbReference>
<dbReference type="GO" id="GO:0005634">
    <property type="term" value="C:nucleus"/>
    <property type="evidence" value="ECO:0007669"/>
    <property type="project" value="UniProtKB-SubCell"/>
</dbReference>
<dbReference type="SMART" id="SM00353">
    <property type="entry name" value="HLH"/>
    <property type="match status" value="1"/>
</dbReference>
<dbReference type="Pfam" id="PF00010">
    <property type="entry name" value="HLH"/>
    <property type="match status" value="1"/>
</dbReference>
<evidence type="ECO:0000256" key="3">
    <source>
        <dbReference type="ARBA" id="ARBA00023015"/>
    </source>
</evidence>
<gene>
    <name evidence="8" type="ORF">QYE76_004919</name>
</gene>
<evidence type="ECO:0000256" key="2">
    <source>
        <dbReference type="ARBA" id="ARBA00005510"/>
    </source>
</evidence>
<accession>A0AAD8W1U5</accession>
<dbReference type="AlphaFoldDB" id="A0AAD8W1U5"/>